<evidence type="ECO:0000256" key="3">
    <source>
        <dbReference type="ARBA" id="ARBA00022842"/>
    </source>
</evidence>
<reference evidence="7 8" key="1">
    <citation type="submission" date="2019-06" db="EMBL/GenBank/DDBJ databases">
        <title>Whole genome shotgun sequence of Corynebacterium flavescens NBRC 14136.</title>
        <authorList>
            <person name="Hosoyama A."/>
            <person name="Uohara A."/>
            <person name="Ohji S."/>
            <person name="Ichikawa N."/>
        </authorList>
    </citation>
    <scope>NUCLEOTIDE SEQUENCE [LARGE SCALE GENOMIC DNA]</scope>
    <source>
        <strain evidence="7 8">NBRC 14136</strain>
    </source>
</reference>
<dbReference type="GO" id="GO:0000103">
    <property type="term" value="P:sulfate assimilation"/>
    <property type="evidence" value="ECO:0007669"/>
    <property type="project" value="TreeGrafter"/>
</dbReference>
<dbReference type="Gene3D" id="3.40.190.80">
    <property type="match status" value="1"/>
</dbReference>
<dbReference type="InterPro" id="IPR050725">
    <property type="entry name" value="CysQ/Inositol_MonoPase"/>
</dbReference>
<comment type="cofactor">
    <cofactor evidence="6">
        <name>Mg(2+)</name>
        <dbReference type="ChEBI" id="CHEBI:18420"/>
    </cofactor>
</comment>
<keyword evidence="2 6" id="KW-0479">Metal-binding</keyword>
<dbReference type="EMBL" id="BJNB01000022">
    <property type="protein sequence ID" value="GEB98040.1"/>
    <property type="molecule type" value="Genomic_DNA"/>
</dbReference>
<dbReference type="PANTHER" id="PTHR43028">
    <property type="entry name" value="3'(2'),5'-BISPHOSPHATE NUCLEOTIDASE 1"/>
    <property type="match status" value="1"/>
</dbReference>
<dbReference type="InterPro" id="IPR000760">
    <property type="entry name" value="Inositol_monophosphatase-like"/>
</dbReference>
<dbReference type="CDD" id="cd01638">
    <property type="entry name" value="CysQ"/>
    <property type="match status" value="1"/>
</dbReference>
<feature type="binding site" evidence="6">
    <location>
        <position position="96"/>
    </location>
    <ligand>
        <name>Mg(2+)</name>
        <dbReference type="ChEBI" id="CHEBI:18420"/>
        <label>1</label>
        <note>catalytic</note>
    </ligand>
</feature>
<dbReference type="Proteomes" id="UP000315353">
    <property type="component" value="Unassembled WGS sequence"/>
</dbReference>
<feature type="binding site" evidence="6">
    <location>
        <position position="76"/>
    </location>
    <ligand>
        <name>Mg(2+)</name>
        <dbReference type="ChEBI" id="CHEBI:18420"/>
        <label>1</label>
        <note>catalytic</note>
    </ligand>
</feature>
<dbReference type="GO" id="GO:0008441">
    <property type="term" value="F:3'(2'),5'-bisphosphate nucleotidase activity"/>
    <property type="evidence" value="ECO:0007669"/>
    <property type="project" value="UniProtKB-EC"/>
</dbReference>
<dbReference type="PROSITE" id="PS00629">
    <property type="entry name" value="IMP_1"/>
    <property type="match status" value="1"/>
</dbReference>
<sequence length="264" mass="28263">MPYFNPRGSLVSMSVEISDSRLTNSLAEGCGEILKGVRNGGLLRGLSLGDAGDEAAQEWIARVLAHHRPEDGILSEEATDDLSRLKKHRVWVIDPLDGTKEFATGRQDWAVHIALVIDGAPQFAAVSLPDLGVTFKSSDVRAVTGPLAKRFVVSRNRPPQVASYIAENMGFDTVGVGSAGAKAMHVLLGDFDGYIHAGGQYEWDQAAPVGVALAAGLHCSRLDGSPITFNNEDTFIPDLLICRPELADDILEHAAKYADINGGF</sequence>
<gene>
    <name evidence="7" type="ORF">CFL01nite_15350</name>
</gene>
<accession>A0AB73B8V6</accession>
<name>A0AB73B8V6_CORFL</name>
<evidence type="ECO:0000256" key="5">
    <source>
        <dbReference type="ARBA" id="ARBA00042530"/>
    </source>
</evidence>
<protein>
    <recommendedName>
        <fullName evidence="4">3'(2'),5-bisphosphonucleoside 3'(2')-phosphohydrolase</fullName>
    </recommendedName>
    <alternativeName>
        <fullName evidence="5">DPNPase</fullName>
    </alternativeName>
</protein>
<keyword evidence="3 6" id="KW-0460">Magnesium</keyword>
<dbReference type="PANTHER" id="PTHR43028:SF5">
    <property type="entry name" value="3'(2'),5'-BISPHOSPHATE NUCLEOTIDASE 1"/>
    <property type="match status" value="1"/>
</dbReference>
<evidence type="ECO:0000313" key="7">
    <source>
        <dbReference type="EMBL" id="GEB98040.1"/>
    </source>
</evidence>
<feature type="binding site" evidence="6">
    <location>
        <position position="204"/>
    </location>
    <ligand>
        <name>Mg(2+)</name>
        <dbReference type="ChEBI" id="CHEBI:18420"/>
        <label>1</label>
        <note>catalytic</note>
    </ligand>
</feature>
<comment type="catalytic activity">
    <reaction evidence="1">
        <text>adenosine 3',5'-bisphosphate + H2O = AMP + phosphate</text>
        <dbReference type="Rhea" id="RHEA:10040"/>
        <dbReference type="ChEBI" id="CHEBI:15377"/>
        <dbReference type="ChEBI" id="CHEBI:43474"/>
        <dbReference type="ChEBI" id="CHEBI:58343"/>
        <dbReference type="ChEBI" id="CHEBI:456215"/>
        <dbReference type="EC" id="3.1.3.7"/>
    </reaction>
</comment>
<evidence type="ECO:0000256" key="6">
    <source>
        <dbReference type="PIRSR" id="PIRSR600760-2"/>
    </source>
</evidence>
<evidence type="ECO:0000256" key="4">
    <source>
        <dbReference type="ARBA" id="ARBA00041694"/>
    </source>
</evidence>
<dbReference type="PRINTS" id="PR00377">
    <property type="entry name" value="IMPHPHTASES"/>
</dbReference>
<dbReference type="GO" id="GO:0050427">
    <property type="term" value="P:3'-phosphoadenosine 5'-phosphosulfate metabolic process"/>
    <property type="evidence" value="ECO:0007669"/>
    <property type="project" value="TreeGrafter"/>
</dbReference>
<proteinExistence type="predicted"/>
<organism evidence="7 8">
    <name type="scientific">Corynebacterium flavescens</name>
    <dbReference type="NCBI Taxonomy" id="28028"/>
    <lineage>
        <taxon>Bacteria</taxon>
        <taxon>Bacillati</taxon>
        <taxon>Actinomycetota</taxon>
        <taxon>Actinomycetes</taxon>
        <taxon>Mycobacteriales</taxon>
        <taxon>Corynebacteriaceae</taxon>
        <taxon>Corynebacterium</taxon>
    </lineage>
</organism>
<dbReference type="InterPro" id="IPR020583">
    <property type="entry name" value="Inositol_monoP_metal-BS"/>
</dbReference>
<evidence type="ECO:0000313" key="8">
    <source>
        <dbReference type="Proteomes" id="UP000315353"/>
    </source>
</evidence>
<dbReference type="AlphaFoldDB" id="A0AB73B8V6"/>
<dbReference type="Gene3D" id="3.30.540.10">
    <property type="entry name" value="Fructose-1,6-Bisphosphatase, subunit A, domain 1"/>
    <property type="match status" value="1"/>
</dbReference>
<dbReference type="GO" id="GO:0046872">
    <property type="term" value="F:metal ion binding"/>
    <property type="evidence" value="ECO:0007669"/>
    <property type="project" value="UniProtKB-KW"/>
</dbReference>
<evidence type="ECO:0000256" key="1">
    <source>
        <dbReference type="ARBA" id="ARBA00001625"/>
    </source>
</evidence>
<evidence type="ECO:0000256" key="2">
    <source>
        <dbReference type="ARBA" id="ARBA00022723"/>
    </source>
</evidence>
<feature type="binding site" evidence="6">
    <location>
        <position position="94"/>
    </location>
    <ligand>
        <name>Mg(2+)</name>
        <dbReference type="ChEBI" id="CHEBI:18420"/>
        <label>1</label>
        <note>catalytic</note>
    </ligand>
</feature>
<dbReference type="Pfam" id="PF00459">
    <property type="entry name" value="Inositol_P"/>
    <property type="match status" value="1"/>
</dbReference>
<feature type="binding site" evidence="6">
    <location>
        <position position="97"/>
    </location>
    <ligand>
        <name>Mg(2+)</name>
        <dbReference type="ChEBI" id="CHEBI:18420"/>
        <label>1</label>
        <note>catalytic</note>
    </ligand>
</feature>
<comment type="caution">
    <text evidence="7">The sequence shown here is derived from an EMBL/GenBank/DDBJ whole genome shotgun (WGS) entry which is preliminary data.</text>
</comment>
<dbReference type="SUPFAM" id="SSF56655">
    <property type="entry name" value="Carbohydrate phosphatase"/>
    <property type="match status" value="1"/>
</dbReference>